<protein>
    <submittedName>
        <fullName evidence="1">Uncharacterized protein</fullName>
    </submittedName>
</protein>
<dbReference type="EMBL" id="OC316575">
    <property type="protein sequence ID" value="CAD7392686.1"/>
    <property type="molecule type" value="Genomic_DNA"/>
</dbReference>
<name>A0A7R9C9P1_TIMCR</name>
<organism evidence="1">
    <name type="scientific">Timema cristinae</name>
    <name type="common">Walking stick</name>
    <dbReference type="NCBI Taxonomy" id="61476"/>
    <lineage>
        <taxon>Eukaryota</taxon>
        <taxon>Metazoa</taxon>
        <taxon>Ecdysozoa</taxon>
        <taxon>Arthropoda</taxon>
        <taxon>Hexapoda</taxon>
        <taxon>Insecta</taxon>
        <taxon>Pterygota</taxon>
        <taxon>Neoptera</taxon>
        <taxon>Polyneoptera</taxon>
        <taxon>Phasmatodea</taxon>
        <taxon>Timematodea</taxon>
        <taxon>Timematoidea</taxon>
        <taxon>Timematidae</taxon>
        <taxon>Timema</taxon>
    </lineage>
</organism>
<proteinExistence type="predicted"/>
<accession>A0A7R9C9P1</accession>
<dbReference type="AlphaFoldDB" id="A0A7R9C9P1"/>
<evidence type="ECO:0000313" key="1">
    <source>
        <dbReference type="EMBL" id="CAD7392686.1"/>
    </source>
</evidence>
<gene>
    <name evidence="1" type="ORF">TCEB3V08_LOCUS698</name>
</gene>
<sequence>MLGIKKIIFRENVPAFVWRKNGKPFLKTTFSTPDRELNLNLPVIGSLVNRESSALDHMATEAGGVSNSFGDVAGVDPVPLWFDLDRGQNE</sequence>
<reference evidence="1" key="1">
    <citation type="submission" date="2020-11" db="EMBL/GenBank/DDBJ databases">
        <authorList>
            <person name="Tran Van P."/>
        </authorList>
    </citation>
    <scope>NUCLEOTIDE SEQUENCE</scope>
</reference>